<dbReference type="Proteomes" id="UP000184016">
    <property type="component" value="Unassembled WGS sequence"/>
</dbReference>
<proteinExistence type="predicted"/>
<dbReference type="AlphaFoldDB" id="A0A1M6RU13"/>
<sequence>MKSNKLWIVAALLGCFGLVGCSPKPLTTLNQVPPISLAKTDAEAWPIIQTAIQKGLQLHQYQIKASVNLVDNSINPSFTVYGSVEKPNEVSLGVHEGDTNIQFFQQGQSAFSFVNGHWTPSDPLPSPDVFQTYAKVLEGVEKMGTPVYLQPQQYVVDEYCWVFTMIVPGVDVEKLATWDAGEVFPASSHVLMTVMVGKHSGQIREVETSSVGSISEVGPIQISTDTILFNLNKKYAKVNIPLSLVKQFKD</sequence>
<evidence type="ECO:0000256" key="1">
    <source>
        <dbReference type="SAM" id="SignalP"/>
    </source>
</evidence>
<dbReference type="STRING" id="1830138.SAMN05443507_112100"/>
<keyword evidence="1" id="KW-0732">Signal</keyword>
<evidence type="ECO:0008006" key="4">
    <source>
        <dbReference type="Google" id="ProtNLM"/>
    </source>
</evidence>
<keyword evidence="3" id="KW-1185">Reference proteome</keyword>
<gene>
    <name evidence="2" type="ORF">SAMN05443507_112100</name>
</gene>
<dbReference type="PROSITE" id="PS51257">
    <property type="entry name" value="PROKAR_LIPOPROTEIN"/>
    <property type="match status" value="1"/>
</dbReference>
<dbReference type="OrthoDB" id="2373296at2"/>
<dbReference type="RefSeq" id="WP_072874143.1">
    <property type="nucleotide sequence ID" value="NZ_FRAF01000012.1"/>
</dbReference>
<reference evidence="3" key="1">
    <citation type="submission" date="2016-11" db="EMBL/GenBank/DDBJ databases">
        <authorList>
            <person name="Varghese N."/>
            <person name="Submissions S."/>
        </authorList>
    </citation>
    <scope>NUCLEOTIDE SEQUENCE [LARGE SCALE GENOMIC DNA]</scope>
    <source>
        <strain evidence="3">USBA-503</strain>
    </source>
</reference>
<name>A0A1M6RU13_9BACL</name>
<feature type="signal peptide" evidence="1">
    <location>
        <begin position="1"/>
        <end position="21"/>
    </location>
</feature>
<protein>
    <recommendedName>
        <fullName evidence="4">Lipoprotein</fullName>
    </recommendedName>
</protein>
<feature type="chain" id="PRO_5038970705" description="Lipoprotein" evidence="1">
    <location>
        <begin position="22"/>
        <end position="250"/>
    </location>
</feature>
<evidence type="ECO:0000313" key="3">
    <source>
        <dbReference type="Proteomes" id="UP000184016"/>
    </source>
</evidence>
<dbReference type="EMBL" id="FRAF01000012">
    <property type="protein sequence ID" value="SHK35943.1"/>
    <property type="molecule type" value="Genomic_DNA"/>
</dbReference>
<accession>A0A1M6RU13</accession>
<organism evidence="2 3">
    <name type="scientific">Alicyclobacillus tolerans</name>
    <dbReference type="NCBI Taxonomy" id="90970"/>
    <lineage>
        <taxon>Bacteria</taxon>
        <taxon>Bacillati</taxon>
        <taxon>Bacillota</taxon>
        <taxon>Bacilli</taxon>
        <taxon>Bacillales</taxon>
        <taxon>Alicyclobacillaceae</taxon>
        <taxon>Alicyclobacillus</taxon>
    </lineage>
</organism>
<evidence type="ECO:0000313" key="2">
    <source>
        <dbReference type="EMBL" id="SHK35943.1"/>
    </source>
</evidence>